<dbReference type="EMBL" id="JAGEUA010000002">
    <property type="protein sequence ID" value="KAL1005739.1"/>
    <property type="molecule type" value="Genomic_DNA"/>
</dbReference>
<sequence length="76" mass="8469">MITSDGRTISVTQRRRSLSIPPHMVLEGRWMFGNNPCSVSWWTLSQPPPPIDQCSSIQTVVGVRIRGERSTIVSSS</sequence>
<keyword evidence="2" id="KW-1185">Reference proteome</keyword>
<evidence type="ECO:0000313" key="1">
    <source>
        <dbReference type="EMBL" id="KAL1005739.1"/>
    </source>
</evidence>
<protein>
    <submittedName>
        <fullName evidence="1">Uncharacterized protein</fullName>
    </submittedName>
</protein>
<gene>
    <name evidence="1" type="ORF">UPYG_G00063360</name>
</gene>
<comment type="caution">
    <text evidence="1">The sequence shown here is derived from an EMBL/GenBank/DDBJ whole genome shotgun (WGS) entry which is preliminary data.</text>
</comment>
<name>A0ABD0XA13_UMBPY</name>
<dbReference type="Proteomes" id="UP001557470">
    <property type="component" value="Unassembled WGS sequence"/>
</dbReference>
<organism evidence="1 2">
    <name type="scientific">Umbra pygmaea</name>
    <name type="common">Eastern mudminnow</name>
    <dbReference type="NCBI Taxonomy" id="75934"/>
    <lineage>
        <taxon>Eukaryota</taxon>
        <taxon>Metazoa</taxon>
        <taxon>Chordata</taxon>
        <taxon>Craniata</taxon>
        <taxon>Vertebrata</taxon>
        <taxon>Euteleostomi</taxon>
        <taxon>Actinopterygii</taxon>
        <taxon>Neopterygii</taxon>
        <taxon>Teleostei</taxon>
        <taxon>Protacanthopterygii</taxon>
        <taxon>Esociformes</taxon>
        <taxon>Umbridae</taxon>
        <taxon>Umbra</taxon>
    </lineage>
</organism>
<accession>A0ABD0XA13</accession>
<dbReference type="AlphaFoldDB" id="A0ABD0XA13"/>
<reference evidence="1 2" key="1">
    <citation type="submission" date="2024-06" db="EMBL/GenBank/DDBJ databases">
        <authorList>
            <person name="Pan Q."/>
            <person name="Wen M."/>
            <person name="Jouanno E."/>
            <person name="Zahm M."/>
            <person name="Klopp C."/>
            <person name="Cabau C."/>
            <person name="Louis A."/>
            <person name="Berthelot C."/>
            <person name="Parey E."/>
            <person name="Roest Crollius H."/>
            <person name="Montfort J."/>
            <person name="Robinson-Rechavi M."/>
            <person name="Bouchez O."/>
            <person name="Lampietro C."/>
            <person name="Lopez Roques C."/>
            <person name="Donnadieu C."/>
            <person name="Postlethwait J."/>
            <person name="Bobe J."/>
            <person name="Verreycken H."/>
            <person name="Guiguen Y."/>
        </authorList>
    </citation>
    <scope>NUCLEOTIDE SEQUENCE [LARGE SCALE GENOMIC DNA]</scope>
    <source>
        <strain evidence="1">Up_M1</strain>
        <tissue evidence="1">Testis</tissue>
    </source>
</reference>
<proteinExistence type="predicted"/>
<evidence type="ECO:0000313" key="2">
    <source>
        <dbReference type="Proteomes" id="UP001557470"/>
    </source>
</evidence>